<keyword evidence="12 14" id="KW-0324">Glycolysis</keyword>
<name>A0A7S4ER88_9STRA</name>
<feature type="region of interest" description="Disordered" evidence="15">
    <location>
        <begin position="70"/>
        <end position="92"/>
    </location>
</feature>
<comment type="cofactor">
    <cofactor evidence="1">
        <name>Mg(2+)</name>
        <dbReference type="ChEBI" id="CHEBI:18420"/>
    </cofactor>
</comment>
<dbReference type="SUPFAM" id="SSF51621">
    <property type="entry name" value="Phosphoenolpyruvate/pyruvate domain"/>
    <property type="match status" value="1"/>
</dbReference>
<dbReference type="GO" id="GO:0005524">
    <property type="term" value="F:ATP binding"/>
    <property type="evidence" value="ECO:0007669"/>
    <property type="project" value="UniProtKB-KW"/>
</dbReference>
<feature type="compositionally biased region" description="Low complexity" evidence="15">
    <location>
        <begin position="72"/>
        <end position="88"/>
    </location>
</feature>
<dbReference type="Gene3D" id="3.20.20.60">
    <property type="entry name" value="Phosphoenolpyruvate-binding domains"/>
    <property type="match status" value="1"/>
</dbReference>
<gene>
    <name evidence="19" type="ORF">PAUS00366_LOCUS22639</name>
</gene>
<dbReference type="UniPathway" id="UPA00109">
    <property type="reaction ID" value="UER00188"/>
</dbReference>
<evidence type="ECO:0000256" key="6">
    <source>
        <dbReference type="ARBA" id="ARBA00022679"/>
    </source>
</evidence>
<evidence type="ECO:0000256" key="14">
    <source>
        <dbReference type="RuleBase" id="RU000504"/>
    </source>
</evidence>
<dbReference type="InterPro" id="IPR015793">
    <property type="entry name" value="Pyrv_Knase_brl"/>
</dbReference>
<evidence type="ECO:0000256" key="12">
    <source>
        <dbReference type="ARBA" id="ARBA00023152"/>
    </source>
</evidence>
<keyword evidence="10" id="KW-0067">ATP-binding</keyword>
<dbReference type="Gene3D" id="2.40.33.10">
    <property type="entry name" value="PK beta-barrel domain-like"/>
    <property type="match status" value="1"/>
</dbReference>
<dbReference type="GO" id="GO:0000287">
    <property type="term" value="F:magnesium ion binding"/>
    <property type="evidence" value="ECO:0007669"/>
    <property type="project" value="InterPro"/>
</dbReference>
<dbReference type="NCBIfam" id="NF004978">
    <property type="entry name" value="PRK06354.1"/>
    <property type="match status" value="1"/>
</dbReference>
<organism evidence="19">
    <name type="scientific">Pseudo-nitzschia australis</name>
    <dbReference type="NCBI Taxonomy" id="44445"/>
    <lineage>
        <taxon>Eukaryota</taxon>
        <taxon>Sar</taxon>
        <taxon>Stramenopiles</taxon>
        <taxon>Ochrophyta</taxon>
        <taxon>Bacillariophyta</taxon>
        <taxon>Bacillariophyceae</taxon>
        <taxon>Bacillariophycidae</taxon>
        <taxon>Bacillariales</taxon>
        <taxon>Bacillariaceae</taxon>
        <taxon>Pseudo-nitzschia</taxon>
    </lineage>
</organism>
<proteinExistence type="inferred from homology"/>
<dbReference type="PRINTS" id="PR01050">
    <property type="entry name" value="PYRUVTKNASE"/>
</dbReference>
<keyword evidence="6 14" id="KW-0808">Transferase</keyword>
<keyword evidence="8" id="KW-0547">Nucleotide-binding</keyword>
<dbReference type="InterPro" id="IPR015795">
    <property type="entry name" value="Pyrv_Knase_C"/>
</dbReference>
<dbReference type="GO" id="GO:0030955">
    <property type="term" value="F:potassium ion binding"/>
    <property type="evidence" value="ECO:0007669"/>
    <property type="project" value="InterPro"/>
</dbReference>
<feature type="domain" description="Pyruvate kinase barrel" evidence="17">
    <location>
        <begin position="93"/>
        <end position="420"/>
    </location>
</feature>
<comment type="pathway">
    <text evidence="3 14">Carbohydrate degradation; glycolysis; pyruvate from D-glyceraldehyde 3-phosphate: step 5/5.</text>
</comment>
<comment type="similarity">
    <text evidence="4 14">Belongs to the pyruvate kinase family.</text>
</comment>
<keyword evidence="16" id="KW-0732">Signal</keyword>
<dbReference type="GO" id="GO:0016301">
    <property type="term" value="F:kinase activity"/>
    <property type="evidence" value="ECO:0007669"/>
    <property type="project" value="UniProtKB-KW"/>
</dbReference>
<evidence type="ECO:0000256" key="5">
    <source>
        <dbReference type="ARBA" id="ARBA00012142"/>
    </source>
</evidence>
<feature type="domain" description="Pyruvate kinase C-terminal" evidence="18">
    <location>
        <begin position="454"/>
        <end position="572"/>
    </location>
</feature>
<dbReference type="InterPro" id="IPR040442">
    <property type="entry name" value="Pyrv_kinase-like_dom_sf"/>
</dbReference>
<evidence type="ECO:0000256" key="11">
    <source>
        <dbReference type="ARBA" id="ARBA00022842"/>
    </source>
</evidence>
<feature type="signal peptide" evidence="16">
    <location>
        <begin position="1"/>
        <end position="24"/>
    </location>
</feature>
<dbReference type="Pfam" id="PF00224">
    <property type="entry name" value="PK"/>
    <property type="match status" value="1"/>
</dbReference>
<comment type="catalytic activity">
    <reaction evidence="14">
        <text>pyruvate + ATP = phosphoenolpyruvate + ADP + H(+)</text>
        <dbReference type="Rhea" id="RHEA:18157"/>
        <dbReference type="ChEBI" id="CHEBI:15361"/>
        <dbReference type="ChEBI" id="CHEBI:15378"/>
        <dbReference type="ChEBI" id="CHEBI:30616"/>
        <dbReference type="ChEBI" id="CHEBI:58702"/>
        <dbReference type="ChEBI" id="CHEBI:456216"/>
        <dbReference type="EC" id="2.7.1.40"/>
    </reaction>
</comment>
<keyword evidence="7" id="KW-0479">Metal-binding</keyword>
<evidence type="ECO:0000256" key="16">
    <source>
        <dbReference type="SAM" id="SignalP"/>
    </source>
</evidence>
<dbReference type="InterPro" id="IPR036918">
    <property type="entry name" value="Pyrv_Knase_C_sf"/>
</dbReference>
<dbReference type="InterPro" id="IPR011037">
    <property type="entry name" value="Pyrv_Knase-like_insert_dom_sf"/>
</dbReference>
<dbReference type="AlphaFoldDB" id="A0A7S4ER88"/>
<dbReference type="FunFam" id="3.20.20.60:FF:000025">
    <property type="entry name" value="Pyruvate kinase"/>
    <property type="match status" value="1"/>
</dbReference>
<evidence type="ECO:0000313" key="19">
    <source>
        <dbReference type="EMBL" id="CAE0729854.1"/>
    </source>
</evidence>
<dbReference type="EC" id="2.7.1.40" evidence="5 14"/>
<evidence type="ECO:0000259" key="17">
    <source>
        <dbReference type="Pfam" id="PF00224"/>
    </source>
</evidence>
<keyword evidence="11 14" id="KW-0460">Magnesium</keyword>
<dbReference type="InterPro" id="IPR001697">
    <property type="entry name" value="Pyr_Knase"/>
</dbReference>
<accession>A0A7S4ER88</accession>
<dbReference type="EMBL" id="HBIX01034647">
    <property type="protein sequence ID" value="CAE0729854.1"/>
    <property type="molecule type" value="Transcribed_RNA"/>
</dbReference>
<sequence length="584" mass="63514">MKIQVKALTAALLSASVSYPTVFAFTTSTAFTSSRNVDVNTNHYDTSLFNGMDAYDAQMRAMYENSAPAPPAAAVDATPASAGTNKQTQRWRKKTKQLATLGPASADFEMIEKLFLAGADVFRLNFSHGEHAQKQELLDIIRAVEQKHDHPIAILGDLQGPKLRVGQFANPEGEVLVQGQIFRFDLDETLGTNQRVLLPHPEIIEASVVGDNLLIDDGKVKVRVVAKGPGYLDAEVEVAGKIKDKKGVNTPDSILEISCLTPKDRVDLEYMLGIGVDWIALSFVQRPEDIEEITRLIAEQNPPGAHRPHVMAKIEKPSCFEGDSLTNIVRLCDGIMVARGDLGVECAPEDVPILQKEIIDECRAQGKPVVVATQMLESMIESPTPTRAEASDVATAIYDGADAIMLSAESAAGDYPEESVLMQQRIINRVESDPHYDRYLQSFEPQQDSTSASAIIVAARQIARTVNAKAIVSFTCGGTTALKASQSRPDTPILAISPVLETSRQLSLSWGIYSEFATDYEDYDPDNFRDMLRAACEIATTKGLVDSPNDLLVVTAGFPFGTPGASNIIRVIPAAGPSYWDENF</sequence>
<dbReference type="GO" id="GO:0004743">
    <property type="term" value="F:pyruvate kinase activity"/>
    <property type="evidence" value="ECO:0007669"/>
    <property type="project" value="UniProtKB-EC"/>
</dbReference>
<keyword evidence="9 14" id="KW-0418">Kinase</keyword>
<evidence type="ECO:0000256" key="7">
    <source>
        <dbReference type="ARBA" id="ARBA00022723"/>
    </source>
</evidence>
<evidence type="ECO:0000256" key="10">
    <source>
        <dbReference type="ARBA" id="ARBA00022840"/>
    </source>
</evidence>
<evidence type="ECO:0000256" key="3">
    <source>
        <dbReference type="ARBA" id="ARBA00004997"/>
    </source>
</evidence>
<evidence type="ECO:0000256" key="9">
    <source>
        <dbReference type="ARBA" id="ARBA00022777"/>
    </source>
</evidence>
<dbReference type="Gene3D" id="3.40.1380.20">
    <property type="entry name" value="Pyruvate kinase, C-terminal domain"/>
    <property type="match status" value="1"/>
</dbReference>
<protein>
    <recommendedName>
        <fullName evidence="5 14">Pyruvate kinase</fullName>
        <ecNumber evidence="5 14">2.7.1.40</ecNumber>
    </recommendedName>
</protein>
<evidence type="ECO:0000256" key="13">
    <source>
        <dbReference type="ARBA" id="ARBA00023317"/>
    </source>
</evidence>
<dbReference type="NCBIfam" id="TIGR01064">
    <property type="entry name" value="pyruv_kin"/>
    <property type="match status" value="1"/>
</dbReference>
<evidence type="ECO:0000256" key="4">
    <source>
        <dbReference type="ARBA" id="ARBA00008663"/>
    </source>
</evidence>
<evidence type="ECO:0000256" key="1">
    <source>
        <dbReference type="ARBA" id="ARBA00001946"/>
    </source>
</evidence>
<reference evidence="19" key="1">
    <citation type="submission" date="2021-01" db="EMBL/GenBank/DDBJ databases">
        <authorList>
            <person name="Corre E."/>
            <person name="Pelletier E."/>
            <person name="Niang G."/>
            <person name="Scheremetjew M."/>
            <person name="Finn R."/>
            <person name="Kale V."/>
            <person name="Holt S."/>
            <person name="Cochrane G."/>
            <person name="Meng A."/>
            <person name="Brown T."/>
            <person name="Cohen L."/>
        </authorList>
    </citation>
    <scope>NUCLEOTIDE SEQUENCE</scope>
    <source>
        <strain evidence="19">10249 10 AB</strain>
    </source>
</reference>
<evidence type="ECO:0000256" key="15">
    <source>
        <dbReference type="SAM" id="MobiDB-lite"/>
    </source>
</evidence>
<dbReference type="InterPro" id="IPR015806">
    <property type="entry name" value="Pyrv_Knase_insert_dom_sf"/>
</dbReference>
<dbReference type="NCBIfam" id="NF004491">
    <property type="entry name" value="PRK05826.1"/>
    <property type="match status" value="1"/>
</dbReference>
<evidence type="ECO:0000256" key="8">
    <source>
        <dbReference type="ARBA" id="ARBA00022741"/>
    </source>
</evidence>
<feature type="chain" id="PRO_5031010670" description="Pyruvate kinase" evidence="16">
    <location>
        <begin position="25"/>
        <end position="584"/>
    </location>
</feature>
<dbReference type="SUPFAM" id="SSF52935">
    <property type="entry name" value="PK C-terminal domain-like"/>
    <property type="match status" value="1"/>
</dbReference>
<evidence type="ECO:0000259" key="18">
    <source>
        <dbReference type="Pfam" id="PF02887"/>
    </source>
</evidence>
<dbReference type="InterPro" id="IPR015813">
    <property type="entry name" value="Pyrv/PenolPyrv_kinase-like_dom"/>
</dbReference>
<evidence type="ECO:0000256" key="2">
    <source>
        <dbReference type="ARBA" id="ARBA00001958"/>
    </source>
</evidence>
<dbReference type="SUPFAM" id="SSF50800">
    <property type="entry name" value="PK beta-barrel domain-like"/>
    <property type="match status" value="1"/>
</dbReference>
<dbReference type="PANTHER" id="PTHR11817">
    <property type="entry name" value="PYRUVATE KINASE"/>
    <property type="match status" value="1"/>
</dbReference>
<keyword evidence="13" id="KW-0670">Pyruvate</keyword>
<dbReference type="Pfam" id="PF02887">
    <property type="entry name" value="PK_C"/>
    <property type="match status" value="1"/>
</dbReference>
<comment type="cofactor">
    <cofactor evidence="2">
        <name>K(+)</name>
        <dbReference type="ChEBI" id="CHEBI:29103"/>
    </cofactor>
</comment>